<proteinExistence type="predicted"/>
<feature type="compositionally biased region" description="Polar residues" evidence="1">
    <location>
        <begin position="441"/>
        <end position="454"/>
    </location>
</feature>
<feature type="region of interest" description="Disordered" evidence="1">
    <location>
        <begin position="419"/>
        <end position="454"/>
    </location>
</feature>
<organism evidence="2 3">
    <name type="scientific">Trichuris muris</name>
    <name type="common">Mouse whipworm</name>
    <dbReference type="NCBI Taxonomy" id="70415"/>
    <lineage>
        <taxon>Eukaryota</taxon>
        <taxon>Metazoa</taxon>
        <taxon>Ecdysozoa</taxon>
        <taxon>Nematoda</taxon>
        <taxon>Enoplea</taxon>
        <taxon>Dorylaimia</taxon>
        <taxon>Trichinellida</taxon>
        <taxon>Trichuridae</taxon>
        <taxon>Trichuris</taxon>
    </lineage>
</organism>
<evidence type="ECO:0000313" key="2">
    <source>
        <dbReference type="Proteomes" id="UP000046395"/>
    </source>
</evidence>
<evidence type="ECO:0000256" key="1">
    <source>
        <dbReference type="SAM" id="MobiDB-lite"/>
    </source>
</evidence>
<feature type="compositionally biased region" description="Polar residues" evidence="1">
    <location>
        <begin position="303"/>
        <end position="319"/>
    </location>
</feature>
<dbReference type="WBParaSite" id="TMUE_1000003515.1">
    <property type="protein sequence ID" value="TMUE_1000003515.1"/>
    <property type="gene ID" value="WBGene00287877"/>
</dbReference>
<keyword evidence="2" id="KW-1185">Reference proteome</keyword>
<reference evidence="3" key="1">
    <citation type="submission" date="2019-12" db="UniProtKB">
        <authorList>
            <consortium name="WormBaseParasite"/>
        </authorList>
    </citation>
    <scope>IDENTIFICATION</scope>
</reference>
<feature type="compositionally biased region" description="Basic residues" evidence="1">
    <location>
        <begin position="244"/>
        <end position="255"/>
    </location>
</feature>
<feature type="compositionally biased region" description="Basic and acidic residues" evidence="1">
    <location>
        <begin position="426"/>
        <end position="436"/>
    </location>
</feature>
<dbReference type="AlphaFoldDB" id="A0A5S6Q8U7"/>
<dbReference type="Proteomes" id="UP000046395">
    <property type="component" value="Unassembled WGS sequence"/>
</dbReference>
<sequence length="789" mass="86480">MVMWTLATSRPHPKWTQRVTSMARCFLGGRHMAMAKCIQTWLAETGIARPFDMAQPQGAEGKLGVERSFGQLSFQSDCSTSQKFNGATCTVAVALWKQAIKSTSSDSASCPSRFATPSAQVRRYTMINTGVTQVPGSAGLSMSVKVGLPSSENVRSVSLRHTFVIPPQEVEQQKQLMVPLNPAHPYGLRLAGPAPPMAPVDLTVGYRPSRASPVALAGQKKEPLPTSQFPKQIAPPGSESSKQGRCKHHSRHCRSCRKEDQAAAHSSSLSRLDSEGDEGSVMTHSACSRHRHHGRRHRSSKSVSVETEQLLSKVESSATVPLATPAKPSQHEEETQTELPANLVFSGYTNLPNMDSDSHVRADDQKRKVAVPDEINEESESTSSVDVGALVSRICEMLHDPLPYLSPGIKELARNALEENVPGNRPGRDYPQHNEQYKPVSPSQRTSGLSSAHVSVTSRKETLIDDPAVQILTFPESVRPSSIEGEEKVEMARNSKAPALQAIYDPRQVVISAKAAPVKLTVLNRTEASDDNHSFRQLRTPTELDNELKAGREGQHPNVRTAVPSSKIYEMCTTKSIYKQRTTTTTTSTSANGPVDETERIVHVMKQVADIRRPEDGTSIDSETSDISSVMRRKAPRDQDYLAGDFEDDRCYAEDFNRRSIVDEFSNSSVTTDSRGTLVNETATGDEWPLVTMWEQSPPAAQTTRRIQFATGSVRNVDTDANSSGSVNGSLVKETFPSSDANLRQAFICTQRPPEFATSSRPVEVPANLRSYPITKECSGFHYTVQSDL</sequence>
<feature type="compositionally biased region" description="Basic residues" evidence="1">
    <location>
        <begin position="287"/>
        <end position="300"/>
    </location>
</feature>
<accession>A0A5S6Q8U7</accession>
<feature type="region of interest" description="Disordered" evidence="1">
    <location>
        <begin position="213"/>
        <end position="336"/>
    </location>
</feature>
<name>A0A5S6Q8U7_TRIMR</name>
<evidence type="ECO:0000313" key="3">
    <source>
        <dbReference type="WBParaSite" id="TMUE_1000003515.1"/>
    </source>
</evidence>
<protein>
    <submittedName>
        <fullName evidence="3">Uncharacterized protein</fullName>
    </submittedName>
</protein>